<name>A0A2H1YJA0_9FLAO</name>
<dbReference type="InterPro" id="IPR037066">
    <property type="entry name" value="Plug_dom_sf"/>
</dbReference>
<evidence type="ECO:0000256" key="4">
    <source>
        <dbReference type="ARBA" id="ARBA00022692"/>
    </source>
</evidence>
<dbReference type="InterPro" id="IPR036942">
    <property type="entry name" value="Beta-barrel_TonB_sf"/>
</dbReference>
<keyword evidence="7" id="KW-0998">Cell outer membrane</keyword>
<gene>
    <name evidence="9" type="ORF">TNO020_440339</name>
</gene>
<dbReference type="Pfam" id="PF07715">
    <property type="entry name" value="Plug"/>
    <property type="match status" value="1"/>
</dbReference>
<organism evidence="9 10">
    <name type="scientific">Tenacibaculum piscium</name>
    <dbReference type="NCBI Taxonomy" id="1458515"/>
    <lineage>
        <taxon>Bacteria</taxon>
        <taxon>Pseudomonadati</taxon>
        <taxon>Bacteroidota</taxon>
        <taxon>Flavobacteriia</taxon>
        <taxon>Flavobacteriales</taxon>
        <taxon>Flavobacteriaceae</taxon>
        <taxon>Tenacibaculum</taxon>
    </lineage>
</organism>
<dbReference type="Proteomes" id="UP000234211">
    <property type="component" value="Unassembled WGS sequence"/>
</dbReference>
<dbReference type="EMBL" id="OENF01000039">
    <property type="protein sequence ID" value="SOS75553.1"/>
    <property type="molecule type" value="Genomic_DNA"/>
</dbReference>
<dbReference type="GO" id="GO:0009279">
    <property type="term" value="C:cell outer membrane"/>
    <property type="evidence" value="ECO:0007669"/>
    <property type="project" value="UniProtKB-SubCell"/>
</dbReference>
<dbReference type="InterPro" id="IPR039426">
    <property type="entry name" value="TonB-dep_rcpt-like"/>
</dbReference>
<sequence length="956" mass="109448">MLKKHFVIIVLALSSIISYAQIEIKGAVYDEYLEPFYNAKIRLANQTSTSNEVGEFTFTYNDKFPVTLKVSAFGYQTEELIIQEYKKSINIILKENLLLDQIVISASRVSEKIIESPVTIERFGLTDIKNTSSNSFYDGLVNLKGIQSREGSYGFKSINTRGFSDFSNSRFVQMIDGMDTASQALSFSTGNFSGVSELDILSVEILPGASSALYGANAYNGLMLMNTKNPFDHTGISSIFKSGYMSQKEGGNNPFYDTSIRMAYKFNDYFAAKVNFSYYQAEEWHANDLRNKEIDTNKLIKGTREETLDYDGVNIYGDEVFSDLSGYNDYLKEEKPGIKEIPFGTHLSRTGYTEAELLRNDFKTNNARFSGSLYVRPFKDERLEIQLSSRLSSRNNLFQGANRFVQRNYQTEQHKLELKGHNFYLRGYYTGNNSGNSYDLTKTGMLIEENTINNYDWTTQYVNQRYLNGKSINEARKLADANRLKPNTGAFNKEFSKITSTLISEGGSALYEKSNYKHIDGNYNFKSLLNNWADVQAGASYRKYNPNSRGTLFNDYSQKIAIEEYGFYSQIQKKLLEEKLKITASLRYDKATNFDGNYSPKLALNYAFGKEKNHVFRTSFQTGFRNPTVQEQYQFLESARKKNIGTVAENLNRISYGNNYYEAWDDASKSYIGKYRPISGQEILNNSLLTKTSYGDNITFEKSDYKEVMPELVKTIELGYRSMFRINNSTNFDLDINAYYSQHDDFVFIQDVVVVNAGKVYPYGNRKLTAAELLEPKNEFGYTNDAGVLVFDEVAYRAFTYGDVNEFNIVTNSKSQIESYGFALGMHTKLFKNFDFGVNYSFNDYQFEDKDHGQFDPNFNTPKHSVKLQFGNTKLYRNFGFNINARWQDEYKWVSTFVKGDVSARTVLDAQLNYRIPSMKSKFKIGGTNLFGKEYFVAPGSGQVGQLYYISWIINN</sequence>
<proteinExistence type="predicted"/>
<evidence type="ECO:0000256" key="2">
    <source>
        <dbReference type="ARBA" id="ARBA00022448"/>
    </source>
</evidence>
<evidence type="ECO:0000256" key="7">
    <source>
        <dbReference type="ARBA" id="ARBA00023237"/>
    </source>
</evidence>
<keyword evidence="10" id="KW-1185">Reference proteome</keyword>
<evidence type="ECO:0000256" key="5">
    <source>
        <dbReference type="ARBA" id="ARBA00022729"/>
    </source>
</evidence>
<evidence type="ECO:0000256" key="6">
    <source>
        <dbReference type="ARBA" id="ARBA00023136"/>
    </source>
</evidence>
<dbReference type="InterPro" id="IPR008969">
    <property type="entry name" value="CarboxyPept-like_regulatory"/>
</dbReference>
<comment type="subcellular location">
    <subcellularLocation>
        <location evidence="1">Cell outer membrane</location>
        <topology evidence="1">Multi-pass membrane protein</topology>
    </subcellularLocation>
</comment>
<feature type="domain" description="TonB-dependent receptor plug" evidence="8">
    <location>
        <begin position="114"/>
        <end position="221"/>
    </location>
</feature>
<keyword evidence="6" id="KW-0472">Membrane</keyword>
<protein>
    <recommendedName>
        <fullName evidence="8">TonB-dependent receptor plug domain-containing protein</fullName>
    </recommendedName>
</protein>
<dbReference type="SUPFAM" id="SSF49464">
    <property type="entry name" value="Carboxypeptidase regulatory domain-like"/>
    <property type="match status" value="1"/>
</dbReference>
<dbReference type="SUPFAM" id="SSF56935">
    <property type="entry name" value="Porins"/>
    <property type="match status" value="1"/>
</dbReference>
<evidence type="ECO:0000256" key="1">
    <source>
        <dbReference type="ARBA" id="ARBA00004571"/>
    </source>
</evidence>
<evidence type="ECO:0000256" key="3">
    <source>
        <dbReference type="ARBA" id="ARBA00022452"/>
    </source>
</evidence>
<keyword evidence="2" id="KW-0813">Transport</keyword>
<evidence type="ECO:0000313" key="10">
    <source>
        <dbReference type="Proteomes" id="UP000234211"/>
    </source>
</evidence>
<reference evidence="10" key="1">
    <citation type="submission" date="2017-11" db="EMBL/GenBank/DDBJ databases">
        <authorList>
            <person name="Duchaud E."/>
        </authorList>
    </citation>
    <scope>NUCLEOTIDE SEQUENCE [LARGE SCALE GENOMIC DNA]</scope>
    <source>
        <strain evidence="10">Tenacibaculum sp. TNO020</strain>
    </source>
</reference>
<dbReference type="PANTHER" id="PTHR30069">
    <property type="entry name" value="TONB-DEPENDENT OUTER MEMBRANE RECEPTOR"/>
    <property type="match status" value="1"/>
</dbReference>
<accession>A0A2H1YJA0</accession>
<dbReference type="GO" id="GO:0044718">
    <property type="term" value="P:siderophore transmembrane transport"/>
    <property type="evidence" value="ECO:0007669"/>
    <property type="project" value="TreeGrafter"/>
</dbReference>
<dbReference type="RefSeq" id="WP_101918174.1">
    <property type="nucleotide sequence ID" value="NZ_OENF01000039.1"/>
</dbReference>
<keyword evidence="5" id="KW-0732">Signal</keyword>
<dbReference type="OrthoDB" id="1109208at2"/>
<dbReference type="Pfam" id="PF13715">
    <property type="entry name" value="CarbopepD_reg_2"/>
    <property type="match status" value="1"/>
</dbReference>
<keyword evidence="3" id="KW-1134">Transmembrane beta strand</keyword>
<dbReference type="InterPro" id="IPR012910">
    <property type="entry name" value="Plug_dom"/>
</dbReference>
<dbReference type="GO" id="GO:0015344">
    <property type="term" value="F:siderophore uptake transmembrane transporter activity"/>
    <property type="evidence" value="ECO:0007669"/>
    <property type="project" value="TreeGrafter"/>
</dbReference>
<evidence type="ECO:0000259" key="8">
    <source>
        <dbReference type="Pfam" id="PF07715"/>
    </source>
</evidence>
<dbReference type="AlphaFoldDB" id="A0A2H1YJA0"/>
<evidence type="ECO:0000313" key="9">
    <source>
        <dbReference type="EMBL" id="SOS75553.1"/>
    </source>
</evidence>
<dbReference type="PANTHER" id="PTHR30069:SF29">
    <property type="entry name" value="HEMOGLOBIN AND HEMOGLOBIN-HAPTOGLOBIN-BINDING PROTEIN 1-RELATED"/>
    <property type="match status" value="1"/>
</dbReference>
<keyword evidence="4" id="KW-0812">Transmembrane</keyword>
<dbReference type="Gene3D" id="2.40.170.20">
    <property type="entry name" value="TonB-dependent receptor, beta-barrel domain"/>
    <property type="match status" value="1"/>
</dbReference>
<dbReference type="Gene3D" id="2.170.130.10">
    <property type="entry name" value="TonB-dependent receptor, plug domain"/>
    <property type="match status" value="1"/>
</dbReference>